<dbReference type="Proteomes" id="UP000325684">
    <property type="component" value="Unassembled WGS sequence"/>
</dbReference>
<dbReference type="InterPro" id="IPR036188">
    <property type="entry name" value="FAD/NAD-bd_sf"/>
</dbReference>
<feature type="domain" description="FAD dependent oxidoreductase" evidence="2">
    <location>
        <begin position="10"/>
        <end position="352"/>
    </location>
</feature>
<keyword evidence="4" id="KW-1185">Reference proteome</keyword>
<dbReference type="PANTHER" id="PTHR13847:SF287">
    <property type="entry name" value="FAD-DEPENDENT OXIDOREDUCTASE DOMAIN-CONTAINING PROTEIN 1"/>
    <property type="match status" value="1"/>
</dbReference>
<evidence type="ECO:0000259" key="2">
    <source>
        <dbReference type="Pfam" id="PF01266"/>
    </source>
</evidence>
<comment type="caution">
    <text evidence="3">The sequence shown here is derived from an EMBL/GenBank/DDBJ whole genome shotgun (WGS) entry which is preliminary data.</text>
</comment>
<gene>
    <name evidence="3" type="ORF">FEZ63_24125</name>
</gene>
<dbReference type="Gene3D" id="3.30.9.10">
    <property type="entry name" value="D-Amino Acid Oxidase, subunit A, domain 2"/>
    <property type="match status" value="1"/>
</dbReference>
<sequence>MDFPMVERADVVIIGGGIAGISLAGRLAPHRDVVVIEMENHLGTHATGRSAAVYIEAYGSRAIRLLSTRSRAFFEAPPAGFSAVPLVHPRGSLVFAGSDDRDRLRKEYALAERITTVQWLDQDALLTCCPVLRPEAAAAGFLEPGARDIDTDALLQGFARMARQCGTRILTGVPVSEIRHAGDWLVIAGEWEIRADVLVNAAGAWAEEVAHRAGLPGRGLQPMRRTAATLPLPPDLARATADLPVATAVDESFYFKPEAGDMLVSLSEETPLRPCDAYPEDLDIATALERFHEATTVPRARPKASWAGLRTFAADRNPVVGYESTAPGFFWCAGQGGYGLQTAPALSALAASLLLQESLDSSGVALARALSPERFGIVNSLGDRCSAL</sequence>
<dbReference type="InterPro" id="IPR006076">
    <property type="entry name" value="FAD-dep_OxRdtase"/>
</dbReference>
<organism evidence="3 4">
    <name type="scientific">Microvirga brassicacearum</name>
    <dbReference type="NCBI Taxonomy" id="2580413"/>
    <lineage>
        <taxon>Bacteria</taxon>
        <taxon>Pseudomonadati</taxon>
        <taxon>Pseudomonadota</taxon>
        <taxon>Alphaproteobacteria</taxon>
        <taxon>Hyphomicrobiales</taxon>
        <taxon>Methylobacteriaceae</taxon>
        <taxon>Microvirga</taxon>
    </lineage>
</organism>
<dbReference type="EMBL" id="VCMV01000078">
    <property type="protein sequence ID" value="KAB0264235.1"/>
    <property type="molecule type" value="Genomic_DNA"/>
</dbReference>
<reference evidence="3 4" key="1">
    <citation type="journal article" date="2019" name="Microorganisms">
        <title>Genome Insights into the Novel Species Microvirga brassicacearum, a Rapeseed Endophyte with Biotechnological Potential.</title>
        <authorList>
            <person name="Jimenez-Gomez A."/>
            <person name="Saati-Santamaria Z."/>
            <person name="Igual J.M."/>
            <person name="Rivas R."/>
            <person name="Mateos P.F."/>
            <person name="Garcia-Fraile P."/>
        </authorList>
    </citation>
    <scope>NUCLEOTIDE SEQUENCE [LARGE SCALE GENOMIC DNA]</scope>
    <source>
        <strain evidence="3 4">CDVBN77</strain>
    </source>
</reference>
<dbReference type="OrthoDB" id="7421214at2"/>
<name>A0A5N3P3D6_9HYPH</name>
<dbReference type="GO" id="GO:0005737">
    <property type="term" value="C:cytoplasm"/>
    <property type="evidence" value="ECO:0007669"/>
    <property type="project" value="TreeGrafter"/>
</dbReference>
<dbReference type="Pfam" id="PF01266">
    <property type="entry name" value="DAO"/>
    <property type="match status" value="1"/>
</dbReference>
<evidence type="ECO:0000313" key="4">
    <source>
        <dbReference type="Proteomes" id="UP000325684"/>
    </source>
</evidence>
<proteinExistence type="predicted"/>
<dbReference type="Gene3D" id="3.50.50.60">
    <property type="entry name" value="FAD/NAD(P)-binding domain"/>
    <property type="match status" value="1"/>
</dbReference>
<dbReference type="SUPFAM" id="SSF51905">
    <property type="entry name" value="FAD/NAD(P)-binding domain"/>
    <property type="match status" value="1"/>
</dbReference>
<protein>
    <submittedName>
        <fullName evidence="3">FAD-binding oxidoreductase</fullName>
    </submittedName>
</protein>
<dbReference type="PANTHER" id="PTHR13847">
    <property type="entry name" value="SARCOSINE DEHYDROGENASE-RELATED"/>
    <property type="match status" value="1"/>
</dbReference>
<evidence type="ECO:0000256" key="1">
    <source>
        <dbReference type="ARBA" id="ARBA00023002"/>
    </source>
</evidence>
<keyword evidence="1" id="KW-0560">Oxidoreductase</keyword>
<evidence type="ECO:0000313" key="3">
    <source>
        <dbReference type="EMBL" id="KAB0264235.1"/>
    </source>
</evidence>
<dbReference type="AlphaFoldDB" id="A0A5N3P3D6"/>
<accession>A0A5N3P3D6</accession>
<dbReference type="GO" id="GO:0016491">
    <property type="term" value="F:oxidoreductase activity"/>
    <property type="evidence" value="ECO:0007669"/>
    <property type="project" value="UniProtKB-KW"/>
</dbReference>